<organism evidence="1">
    <name type="scientific">marine sediment metagenome</name>
    <dbReference type="NCBI Taxonomy" id="412755"/>
    <lineage>
        <taxon>unclassified sequences</taxon>
        <taxon>metagenomes</taxon>
        <taxon>ecological metagenomes</taxon>
    </lineage>
</organism>
<accession>X1AIZ6</accession>
<protein>
    <submittedName>
        <fullName evidence="1">Uncharacterized protein</fullName>
    </submittedName>
</protein>
<dbReference type="EMBL" id="BART01017800">
    <property type="protein sequence ID" value="GAG82139.1"/>
    <property type="molecule type" value="Genomic_DNA"/>
</dbReference>
<comment type="caution">
    <text evidence="1">The sequence shown here is derived from an EMBL/GenBank/DDBJ whole genome shotgun (WGS) entry which is preliminary data.</text>
</comment>
<reference evidence="1" key="1">
    <citation type="journal article" date="2014" name="Front. Microbiol.">
        <title>High frequency of phylogenetically diverse reductive dehalogenase-homologous genes in deep subseafloor sedimentary metagenomes.</title>
        <authorList>
            <person name="Kawai M."/>
            <person name="Futagami T."/>
            <person name="Toyoda A."/>
            <person name="Takaki Y."/>
            <person name="Nishi S."/>
            <person name="Hori S."/>
            <person name="Arai W."/>
            <person name="Tsubouchi T."/>
            <person name="Morono Y."/>
            <person name="Uchiyama I."/>
            <person name="Ito T."/>
            <person name="Fujiyama A."/>
            <person name="Inagaki F."/>
            <person name="Takami H."/>
        </authorList>
    </citation>
    <scope>NUCLEOTIDE SEQUENCE</scope>
    <source>
        <strain evidence="1">Expedition CK06-06</strain>
    </source>
</reference>
<dbReference type="AlphaFoldDB" id="X1AIZ6"/>
<gene>
    <name evidence="1" type="ORF">S01H4_33759</name>
</gene>
<proteinExistence type="predicted"/>
<name>X1AIZ6_9ZZZZ</name>
<evidence type="ECO:0000313" key="1">
    <source>
        <dbReference type="EMBL" id="GAG82139.1"/>
    </source>
</evidence>
<sequence length="72" mass="8265">MFPCCQYCYVKFRNDDGSINHEALKEWAISELKEKTQTKQAPEFSEIEKLMVKCIDGACSCHCHVVGSRVLH</sequence>